<dbReference type="Proteomes" id="UP001629113">
    <property type="component" value="Unassembled WGS sequence"/>
</dbReference>
<dbReference type="EMBL" id="JBFCZG010000010">
    <property type="protein sequence ID" value="KAL3417777.1"/>
    <property type="molecule type" value="Genomic_DNA"/>
</dbReference>
<protein>
    <submittedName>
        <fullName evidence="2">Uncharacterized protein</fullName>
    </submittedName>
</protein>
<evidence type="ECO:0000256" key="1">
    <source>
        <dbReference type="SAM" id="MobiDB-lite"/>
    </source>
</evidence>
<feature type="compositionally biased region" description="Basic and acidic residues" evidence="1">
    <location>
        <begin position="1"/>
        <end position="10"/>
    </location>
</feature>
<comment type="caution">
    <text evidence="2">The sequence shown here is derived from an EMBL/GenBank/DDBJ whole genome shotgun (WGS) entry which is preliminary data.</text>
</comment>
<name>A0ABR4P3B1_9HELO</name>
<proteinExistence type="predicted"/>
<feature type="compositionally biased region" description="Basic and acidic residues" evidence="1">
    <location>
        <begin position="25"/>
        <end position="38"/>
    </location>
</feature>
<keyword evidence="3" id="KW-1185">Reference proteome</keyword>
<evidence type="ECO:0000313" key="3">
    <source>
        <dbReference type="Proteomes" id="UP001629113"/>
    </source>
</evidence>
<gene>
    <name evidence="2" type="ORF">PVAG01_10788</name>
</gene>
<accession>A0ABR4P3B1</accession>
<organism evidence="2 3">
    <name type="scientific">Phlyctema vagabunda</name>
    <dbReference type="NCBI Taxonomy" id="108571"/>
    <lineage>
        <taxon>Eukaryota</taxon>
        <taxon>Fungi</taxon>
        <taxon>Dikarya</taxon>
        <taxon>Ascomycota</taxon>
        <taxon>Pezizomycotina</taxon>
        <taxon>Leotiomycetes</taxon>
        <taxon>Helotiales</taxon>
        <taxon>Dermateaceae</taxon>
        <taxon>Phlyctema</taxon>
    </lineage>
</organism>
<feature type="region of interest" description="Disordered" evidence="1">
    <location>
        <begin position="179"/>
        <end position="206"/>
    </location>
</feature>
<feature type="region of interest" description="Disordered" evidence="1">
    <location>
        <begin position="1"/>
        <end position="60"/>
    </location>
</feature>
<reference evidence="2 3" key="1">
    <citation type="submission" date="2024-06" db="EMBL/GenBank/DDBJ databases">
        <title>Complete genome of Phlyctema vagabunda strain 19-DSS-EL-015.</title>
        <authorList>
            <person name="Fiorenzani C."/>
        </authorList>
    </citation>
    <scope>NUCLEOTIDE SEQUENCE [LARGE SCALE GENOMIC DNA]</scope>
    <source>
        <strain evidence="2 3">19-DSS-EL-015</strain>
    </source>
</reference>
<sequence>MTHPLRDAANGKRRVKSGEPFDPAELTRRLEAYQEQQRKSRAGRRTSKMEAAATVTAQKQEAYHHVPQVAAASFERTTTQDGLRRIHKLAELARRHHHAEPAEETPSVPVTALQKSQALDQALLKQEALRSRNQFQWTRDMEEAAEVDVERDVYRAPQRTFEPEQKLVLPRKSIRPLSTGDILSEEEGESPPLTTTATRTTKKKMQPFHQNDWAQRDEFKGVDRRRTVRERVNPFLRKKESGWILGGKKEKDKIQKVVSADAGQPDSPVEFEKAGRGRFLARFKRHPS</sequence>
<evidence type="ECO:0000313" key="2">
    <source>
        <dbReference type="EMBL" id="KAL3417777.1"/>
    </source>
</evidence>